<evidence type="ECO:0000259" key="1">
    <source>
        <dbReference type="Pfam" id="PF23787"/>
    </source>
</evidence>
<protein>
    <recommendedName>
        <fullName evidence="1">DUF7172 domain-containing protein</fullName>
    </recommendedName>
</protein>
<reference evidence="2" key="1">
    <citation type="submission" date="2022-06" db="EMBL/GenBank/DDBJ databases">
        <title>Novel species in genus nocardia.</title>
        <authorList>
            <person name="Li F."/>
        </authorList>
    </citation>
    <scope>NUCLEOTIDE SEQUENCE</scope>
    <source>
        <strain evidence="2">CDC141</strain>
    </source>
</reference>
<feature type="domain" description="DUF7172" evidence="1">
    <location>
        <begin position="1"/>
        <end position="201"/>
    </location>
</feature>
<comment type="caution">
    <text evidence="2">The sequence shown here is derived from an EMBL/GenBank/DDBJ whole genome shotgun (WGS) entry which is preliminary data.</text>
</comment>
<dbReference type="RefSeq" id="WP_251917405.1">
    <property type="nucleotide sequence ID" value="NZ_JAMRXG010000018.1"/>
</dbReference>
<proteinExistence type="predicted"/>
<evidence type="ECO:0000313" key="2">
    <source>
        <dbReference type="EMBL" id="MCM6777943.1"/>
    </source>
</evidence>
<accession>A0A9X2EGU2</accession>
<dbReference type="Pfam" id="PF23787">
    <property type="entry name" value="DUF7172"/>
    <property type="match status" value="1"/>
</dbReference>
<gene>
    <name evidence="2" type="ORF">NDR86_31105</name>
</gene>
<name>A0A9X2EGU2_9NOCA</name>
<dbReference type="AlphaFoldDB" id="A0A9X2EGU2"/>
<keyword evidence="3" id="KW-1185">Reference proteome</keyword>
<organism evidence="2 3">
    <name type="scientific">Nocardia pulmonis</name>
    <dbReference type="NCBI Taxonomy" id="2951408"/>
    <lineage>
        <taxon>Bacteria</taxon>
        <taxon>Bacillati</taxon>
        <taxon>Actinomycetota</taxon>
        <taxon>Actinomycetes</taxon>
        <taxon>Mycobacteriales</taxon>
        <taxon>Nocardiaceae</taxon>
        <taxon>Nocardia</taxon>
    </lineage>
</organism>
<evidence type="ECO:0000313" key="3">
    <source>
        <dbReference type="Proteomes" id="UP001139157"/>
    </source>
</evidence>
<dbReference type="EMBL" id="JAMRXG010000018">
    <property type="protein sequence ID" value="MCM6777943.1"/>
    <property type="molecule type" value="Genomic_DNA"/>
</dbReference>
<sequence>MPPQVCVARDLSTDAGQLGLEPWSAPRMVSQVSASSTGDGAITGAGLTTQPGRLMINAQISWVSDSPLPSMMRLQVIRSYRTIVCSNPNAVQIWDSWNYGIDRAARVPDAYNLVNSLCTLGIDIGTDNVAQPVYGRVHQDYPVTASEEWYELPAGSTLNVHYRCYVWTPPPWSNNASANNPLHEAHSRGVKLRLWAFPTMDEAVR</sequence>
<dbReference type="Proteomes" id="UP001139157">
    <property type="component" value="Unassembled WGS sequence"/>
</dbReference>
<dbReference type="InterPro" id="IPR055596">
    <property type="entry name" value="DUF7172"/>
</dbReference>